<dbReference type="PRINTS" id="PR00125">
    <property type="entry name" value="ATPASEDELTA"/>
</dbReference>
<organism evidence="8 9">
    <name type="scientific">Megasphaera micronuciformis F0359</name>
    <dbReference type="NCBI Taxonomy" id="706434"/>
    <lineage>
        <taxon>Bacteria</taxon>
        <taxon>Bacillati</taxon>
        <taxon>Bacillota</taxon>
        <taxon>Negativicutes</taxon>
        <taxon>Veillonellales</taxon>
        <taxon>Veillonellaceae</taxon>
        <taxon>Megasphaera</taxon>
    </lineage>
</organism>
<dbReference type="Proteomes" id="UP000003195">
    <property type="component" value="Unassembled WGS sequence"/>
</dbReference>
<dbReference type="GO" id="GO:0016787">
    <property type="term" value="F:hydrolase activity"/>
    <property type="evidence" value="ECO:0007669"/>
    <property type="project" value="UniProtKB-KW"/>
</dbReference>
<dbReference type="eggNOG" id="COG0712">
    <property type="taxonomic scope" value="Bacteria"/>
</dbReference>
<dbReference type="Pfam" id="PF00213">
    <property type="entry name" value="OSCP"/>
    <property type="match status" value="1"/>
</dbReference>
<evidence type="ECO:0000256" key="7">
    <source>
        <dbReference type="HAMAP-Rule" id="MF_01416"/>
    </source>
</evidence>
<keyword evidence="9" id="KW-1185">Reference proteome</keyword>
<dbReference type="HOGENOM" id="CLU_085114_4_0_9"/>
<evidence type="ECO:0000256" key="5">
    <source>
        <dbReference type="ARBA" id="ARBA00023136"/>
    </source>
</evidence>
<sequence>MIPESVYSKYSQAMFDIAQSDNSLDTVLADMKTVRTVMRENENLRKFLGNPLVTAKAKKETLEKIFASSVSSIVCRFLYVMVDRRREAAITEAVENFIDLARAAQNIEVAKIRVIKPLTAEEETALVKKLETMTGKKIEPMYYTDPSILGGVVIQIGDQVIDGSLKRQIRNMEHALLQGSVANEVTD</sequence>
<dbReference type="PANTHER" id="PTHR11910">
    <property type="entry name" value="ATP SYNTHASE DELTA CHAIN"/>
    <property type="match status" value="1"/>
</dbReference>
<dbReference type="HAMAP" id="MF_01416">
    <property type="entry name" value="ATP_synth_delta_bact"/>
    <property type="match status" value="1"/>
</dbReference>
<comment type="similarity">
    <text evidence="7">Belongs to the ATPase delta chain family.</text>
</comment>
<gene>
    <name evidence="7 8" type="primary">atpH</name>
    <name evidence="8" type="ORF">HMPREF9429_01491</name>
</gene>
<proteinExistence type="inferred from homology"/>
<keyword evidence="7" id="KW-0139">CF(1)</keyword>
<dbReference type="NCBIfam" id="TIGR01145">
    <property type="entry name" value="ATP_synt_delta"/>
    <property type="match status" value="1"/>
</dbReference>
<keyword evidence="5 7" id="KW-0472">Membrane</keyword>
<reference evidence="8 9" key="1">
    <citation type="submission" date="2010-08" db="EMBL/GenBank/DDBJ databases">
        <authorList>
            <person name="Weinstock G."/>
            <person name="Sodergren E."/>
            <person name="Clifton S."/>
            <person name="Fulton L."/>
            <person name="Fulton B."/>
            <person name="Courtney L."/>
            <person name="Fronick C."/>
            <person name="Harrison M."/>
            <person name="Strong C."/>
            <person name="Farmer C."/>
            <person name="Delahaunty K."/>
            <person name="Markovic C."/>
            <person name="Hall O."/>
            <person name="Minx P."/>
            <person name="Tomlinson C."/>
            <person name="Mitreva M."/>
            <person name="Hou S."/>
            <person name="Chen J."/>
            <person name="Wollam A."/>
            <person name="Pepin K.H."/>
            <person name="Johnson M."/>
            <person name="Bhonagiri V."/>
            <person name="Zhang X."/>
            <person name="Suruliraj S."/>
            <person name="Warren W."/>
            <person name="Chinwalla A."/>
            <person name="Mardis E.R."/>
            <person name="Wilson R.K."/>
        </authorList>
    </citation>
    <scope>NUCLEOTIDE SEQUENCE [LARGE SCALE GENOMIC DNA]</scope>
    <source>
        <strain evidence="8 9">F0359</strain>
    </source>
</reference>
<dbReference type="InterPro" id="IPR026015">
    <property type="entry name" value="ATP_synth_OSCP/delta_N_sf"/>
</dbReference>
<keyword evidence="4 7" id="KW-0406">Ion transport</keyword>
<evidence type="ECO:0000313" key="8">
    <source>
        <dbReference type="EMBL" id="EFQ03550.1"/>
    </source>
</evidence>
<dbReference type="RefSeq" id="WP_006942725.1">
    <property type="nucleotide sequence ID" value="NZ_GL538208.1"/>
</dbReference>
<comment type="subcellular location">
    <subcellularLocation>
        <location evidence="7">Cell membrane</location>
        <topology evidence="7">Peripheral membrane protein</topology>
    </subcellularLocation>
    <subcellularLocation>
        <location evidence="1">Membrane</location>
    </subcellularLocation>
</comment>
<name>E2ZDI8_9FIRM</name>
<evidence type="ECO:0000256" key="1">
    <source>
        <dbReference type="ARBA" id="ARBA00004370"/>
    </source>
</evidence>
<keyword evidence="2 7" id="KW-0813">Transport</keyword>
<keyword evidence="6 7" id="KW-0066">ATP synthesis</keyword>
<comment type="function">
    <text evidence="7">F(1)F(0) ATP synthase produces ATP from ADP in the presence of a proton or sodium gradient. F-type ATPases consist of two structural domains, F(1) containing the extramembraneous catalytic core and F(0) containing the membrane proton channel, linked together by a central stalk and a peripheral stalk. During catalysis, ATP synthesis in the catalytic domain of F(1) is coupled via a rotary mechanism of the central stalk subunits to proton translocation.</text>
</comment>
<evidence type="ECO:0000256" key="2">
    <source>
        <dbReference type="ARBA" id="ARBA00022448"/>
    </source>
</evidence>
<evidence type="ECO:0000313" key="9">
    <source>
        <dbReference type="Proteomes" id="UP000003195"/>
    </source>
</evidence>
<dbReference type="EMBL" id="AECS01000039">
    <property type="protein sequence ID" value="EFQ03550.1"/>
    <property type="molecule type" value="Genomic_DNA"/>
</dbReference>
<protein>
    <recommendedName>
        <fullName evidence="7">ATP synthase subunit delta</fullName>
    </recommendedName>
    <alternativeName>
        <fullName evidence="7">ATP synthase F(1) sector subunit delta</fullName>
    </alternativeName>
    <alternativeName>
        <fullName evidence="7">F-type ATPase subunit delta</fullName>
        <shortName evidence="7">F-ATPase subunit delta</shortName>
    </alternativeName>
</protein>
<evidence type="ECO:0000256" key="4">
    <source>
        <dbReference type="ARBA" id="ARBA00023065"/>
    </source>
</evidence>
<accession>E2ZDI8</accession>
<comment type="function">
    <text evidence="7">This protein is part of the stalk that links CF(0) to CF(1). It either transmits conformational changes from CF(0) to CF(1) or is implicated in proton conduction.</text>
</comment>
<evidence type="ECO:0000256" key="6">
    <source>
        <dbReference type="ARBA" id="ARBA00023310"/>
    </source>
</evidence>
<keyword evidence="7" id="KW-1003">Cell membrane</keyword>
<dbReference type="InterPro" id="IPR000711">
    <property type="entry name" value="ATPase_OSCP/dsu"/>
</dbReference>
<dbReference type="GO" id="GO:0045259">
    <property type="term" value="C:proton-transporting ATP synthase complex"/>
    <property type="evidence" value="ECO:0007669"/>
    <property type="project" value="UniProtKB-KW"/>
</dbReference>
<dbReference type="GO" id="GO:0046933">
    <property type="term" value="F:proton-transporting ATP synthase activity, rotational mechanism"/>
    <property type="evidence" value="ECO:0007669"/>
    <property type="project" value="UniProtKB-UniRule"/>
</dbReference>
<evidence type="ECO:0000256" key="3">
    <source>
        <dbReference type="ARBA" id="ARBA00022781"/>
    </source>
</evidence>
<dbReference type="GO" id="GO:0005886">
    <property type="term" value="C:plasma membrane"/>
    <property type="evidence" value="ECO:0007669"/>
    <property type="project" value="UniProtKB-SubCell"/>
</dbReference>
<dbReference type="STRING" id="706434.HMPREF9429_01491"/>
<dbReference type="OrthoDB" id="9802471at2"/>
<dbReference type="Gene3D" id="1.10.520.20">
    <property type="entry name" value="N-terminal domain of the delta subunit of the F1F0-ATP synthase"/>
    <property type="match status" value="1"/>
</dbReference>
<dbReference type="SUPFAM" id="SSF47928">
    <property type="entry name" value="N-terminal domain of the delta subunit of the F1F0-ATP synthase"/>
    <property type="match status" value="1"/>
</dbReference>
<comment type="caution">
    <text evidence="8">The sequence shown here is derived from an EMBL/GenBank/DDBJ whole genome shotgun (WGS) entry which is preliminary data.</text>
</comment>
<dbReference type="AlphaFoldDB" id="E2ZDI8"/>
<keyword evidence="3 7" id="KW-0375">Hydrogen ion transport</keyword>
<keyword evidence="8" id="KW-0378">Hydrolase</keyword>